<dbReference type="AlphaFoldDB" id="A0A6N7W5B8"/>
<dbReference type="SUPFAM" id="SSF117987">
    <property type="entry name" value="CRISPR-associated protein"/>
    <property type="match status" value="1"/>
</dbReference>
<reference evidence="1 2" key="1">
    <citation type="submission" date="2019-08" db="EMBL/GenBank/DDBJ databases">
        <title>In-depth cultivation of the pig gut microbiome towards novel bacterial diversity and tailored functional studies.</title>
        <authorList>
            <person name="Wylensek D."/>
            <person name="Hitch T.C.A."/>
            <person name="Clavel T."/>
        </authorList>
    </citation>
    <scope>NUCLEOTIDE SEQUENCE [LARGE SCALE GENOMIC DNA]</scope>
    <source>
        <strain evidence="1 2">WB03_NA08</strain>
    </source>
</reference>
<keyword evidence="2" id="KW-1185">Reference proteome</keyword>
<name>A0A6N7W5B8_9ACTO</name>
<dbReference type="EMBL" id="VULO01000007">
    <property type="protein sequence ID" value="MSS84505.1"/>
    <property type="molecule type" value="Genomic_DNA"/>
</dbReference>
<sequence length="188" mass="21193">MWLTSIELSQRERRMTFDTDMTHRFLTLASNSSTYLWASPRPGKLIVQSESALNMNTIKRVSTSVFAAPRKTNYQKHEKLTFAAILNPVKRTFQPEQRGKLTPLSQDEIPDWFVRKIGSAAKVNHVDVQIMSPAKGNRPDGTRMIHTRTAFTGTMTVNDPKALSHLLTHGVGRAKRFGCGLLLTEVLK</sequence>
<evidence type="ECO:0000313" key="1">
    <source>
        <dbReference type="EMBL" id="MSS84505.1"/>
    </source>
</evidence>
<dbReference type="Pfam" id="PF08798">
    <property type="entry name" value="CRISPR_assoc"/>
    <property type="match status" value="1"/>
</dbReference>
<organism evidence="1 2">
    <name type="scientific">Scrofimicrobium canadense</name>
    <dbReference type="NCBI Taxonomy" id="2652290"/>
    <lineage>
        <taxon>Bacteria</taxon>
        <taxon>Bacillati</taxon>
        <taxon>Actinomycetota</taxon>
        <taxon>Actinomycetes</taxon>
        <taxon>Actinomycetales</taxon>
        <taxon>Actinomycetaceae</taxon>
        <taxon>Scrofimicrobium</taxon>
    </lineage>
</organism>
<dbReference type="Gene3D" id="3.30.70.1210">
    <property type="entry name" value="Crispr-associated protein, domain 2"/>
    <property type="match status" value="1"/>
</dbReference>
<protein>
    <submittedName>
        <fullName evidence="1">Type I-E CRISPR-associated protein Cas6/Cse3/CasE</fullName>
    </submittedName>
</protein>
<accession>A0A6N7W5B8</accession>
<dbReference type="NCBIfam" id="TIGR01907">
    <property type="entry name" value="casE_Cse3"/>
    <property type="match status" value="1"/>
</dbReference>
<gene>
    <name evidence="1" type="primary">cas6e</name>
    <name evidence="1" type="ORF">FYJ24_06950</name>
</gene>
<evidence type="ECO:0000313" key="2">
    <source>
        <dbReference type="Proteomes" id="UP000470875"/>
    </source>
</evidence>
<dbReference type="InterPro" id="IPR010179">
    <property type="entry name" value="CRISPR-assoc_prot_Cse3"/>
</dbReference>
<proteinExistence type="predicted"/>
<dbReference type="RefSeq" id="WP_154544915.1">
    <property type="nucleotide sequence ID" value="NZ_VULO01000007.1"/>
</dbReference>
<comment type="caution">
    <text evidence="1">The sequence shown here is derived from an EMBL/GenBank/DDBJ whole genome shotgun (WGS) entry which is preliminary data.</text>
</comment>
<dbReference type="SMART" id="SM01101">
    <property type="entry name" value="CRISPR_assoc"/>
    <property type="match status" value="1"/>
</dbReference>
<dbReference type="Proteomes" id="UP000470875">
    <property type="component" value="Unassembled WGS sequence"/>
</dbReference>